<keyword evidence="3" id="KW-0547">Nucleotide-binding</keyword>
<feature type="domain" description="DUF4143" evidence="2">
    <location>
        <begin position="198"/>
        <end position="356"/>
    </location>
</feature>
<evidence type="ECO:0000313" key="4">
    <source>
        <dbReference type="Proteomes" id="UP000308978"/>
    </source>
</evidence>
<name>A0A4S4G378_9ACTN</name>
<accession>A0A4S4G378</accession>
<feature type="domain" description="AAA" evidence="1">
    <location>
        <begin position="20"/>
        <end position="151"/>
    </location>
</feature>
<dbReference type="Pfam" id="PF13173">
    <property type="entry name" value="AAA_14"/>
    <property type="match status" value="1"/>
</dbReference>
<dbReference type="EMBL" id="SSTJ01000003">
    <property type="protein sequence ID" value="THG38040.1"/>
    <property type="molecule type" value="Genomic_DNA"/>
</dbReference>
<reference evidence="3 4" key="1">
    <citation type="submission" date="2019-04" db="EMBL/GenBank/DDBJ databases">
        <title>Microbes associate with the intestines of laboratory mice.</title>
        <authorList>
            <person name="Navarre W."/>
            <person name="Wong E."/>
            <person name="Huang K.C."/>
            <person name="Tropini C."/>
            <person name="Ng K."/>
            <person name="Yu B."/>
        </authorList>
    </citation>
    <scope>NUCLEOTIDE SEQUENCE [LARGE SCALE GENOMIC DNA]</scope>
    <source>
        <strain evidence="3 4">NM80_B27</strain>
    </source>
</reference>
<dbReference type="InterPro" id="IPR041682">
    <property type="entry name" value="AAA_14"/>
</dbReference>
<dbReference type="PANTHER" id="PTHR33295:SF18">
    <property type="entry name" value="AAA+ ATPASE DOMAIN-CONTAINING PROTEIN"/>
    <property type="match status" value="1"/>
</dbReference>
<proteinExistence type="predicted"/>
<dbReference type="RefSeq" id="WP_136433582.1">
    <property type="nucleotide sequence ID" value="NZ_SSTJ01000003.1"/>
</dbReference>
<dbReference type="InterPro" id="IPR027417">
    <property type="entry name" value="P-loop_NTPase"/>
</dbReference>
<protein>
    <submittedName>
        <fullName evidence="3">ATP-binding protein</fullName>
    </submittedName>
</protein>
<dbReference type="SUPFAM" id="SSF52540">
    <property type="entry name" value="P-loop containing nucleoside triphosphate hydrolases"/>
    <property type="match status" value="1"/>
</dbReference>
<dbReference type="Proteomes" id="UP000308978">
    <property type="component" value="Unassembled WGS sequence"/>
</dbReference>
<gene>
    <name evidence="3" type="ORF">E5986_04090</name>
</gene>
<organism evidence="3 4">
    <name type="scientific">Adlercreutzia caecimuris</name>
    <dbReference type="NCBI Taxonomy" id="671266"/>
    <lineage>
        <taxon>Bacteria</taxon>
        <taxon>Bacillati</taxon>
        <taxon>Actinomycetota</taxon>
        <taxon>Coriobacteriia</taxon>
        <taxon>Eggerthellales</taxon>
        <taxon>Eggerthellaceae</taxon>
        <taxon>Adlercreutzia</taxon>
    </lineage>
</organism>
<keyword evidence="3" id="KW-0067">ATP-binding</keyword>
<dbReference type="Pfam" id="PF13635">
    <property type="entry name" value="DUF4143"/>
    <property type="match status" value="1"/>
</dbReference>
<dbReference type="InterPro" id="IPR025420">
    <property type="entry name" value="DUF4143"/>
</dbReference>
<evidence type="ECO:0000259" key="2">
    <source>
        <dbReference type="Pfam" id="PF13635"/>
    </source>
</evidence>
<dbReference type="PANTHER" id="PTHR33295">
    <property type="entry name" value="ATPASE"/>
    <property type="match status" value="1"/>
</dbReference>
<dbReference type="AlphaFoldDB" id="A0A4S4G378"/>
<evidence type="ECO:0000259" key="1">
    <source>
        <dbReference type="Pfam" id="PF13173"/>
    </source>
</evidence>
<evidence type="ECO:0000313" key="3">
    <source>
        <dbReference type="EMBL" id="THG38040.1"/>
    </source>
</evidence>
<dbReference type="Gene3D" id="3.40.50.300">
    <property type="entry name" value="P-loop containing nucleotide triphosphate hydrolases"/>
    <property type="match status" value="1"/>
</dbReference>
<sequence>MEFSRGAYVSQLVSQIGSGQVKVVTGVRRCGKTYLLNTLFKRHLIEAGIRADHIVEMDFDGYRNSVYRDPDRFLSFVDGRITDGEPYFLLLDEIQLLDRFPEVLNDLLRMENVDVYATGSNARLLSKDVVTEFRGRGYEIPMRPLSFSEFMEGFNGDKRDGYLEYATYGGLPAVVLRKSADEKTQYLTSVMSEVYLADIVERYKVRDVSDLNDLVDMLSSCIGSLVNPTKIANTFKSEKHSNIARETVDRFLAHLEDSFLFEKAVRYDIKGRKYIGAGSKYYAVDVGLRNARLNFRQFEETHIMENILYNELRGRGFKVDVGIVPSQRRDSQGSVRRVNYEIDFVCNLGSKRLYIQSAYALPTQEKMDQEQASLMRVGDSFKKVIVTKDGIAPHYNDRGVLIMNIYDFLLHPSSLEI</sequence>
<comment type="caution">
    <text evidence="3">The sequence shown here is derived from an EMBL/GenBank/DDBJ whole genome shotgun (WGS) entry which is preliminary data.</text>
</comment>
<dbReference type="GO" id="GO:0005524">
    <property type="term" value="F:ATP binding"/>
    <property type="evidence" value="ECO:0007669"/>
    <property type="project" value="UniProtKB-KW"/>
</dbReference>